<feature type="domain" description="Nucleotidyl transferase" evidence="12">
    <location>
        <begin position="7"/>
        <end position="228"/>
    </location>
</feature>
<dbReference type="PANTHER" id="PTHR43532:SF1">
    <property type="entry name" value="GLUCOSE-1-PHOSPHATE THYMIDYLYLTRANSFERASE 1"/>
    <property type="match status" value="1"/>
</dbReference>
<dbReference type="AlphaFoldDB" id="A0A9D1SXW7"/>
<dbReference type="SUPFAM" id="SSF56112">
    <property type="entry name" value="Protein kinase-like (PK-like)"/>
    <property type="match status" value="1"/>
</dbReference>
<gene>
    <name evidence="13" type="ORF">IAA62_00905</name>
</gene>
<evidence type="ECO:0000256" key="10">
    <source>
        <dbReference type="ARBA" id="ARBA00032598"/>
    </source>
</evidence>
<keyword evidence="7" id="KW-0479">Metal-binding</keyword>
<evidence type="ECO:0000313" key="14">
    <source>
        <dbReference type="Proteomes" id="UP000886861"/>
    </source>
</evidence>
<evidence type="ECO:0000256" key="5">
    <source>
        <dbReference type="ARBA" id="ARBA00022679"/>
    </source>
</evidence>
<evidence type="ECO:0000256" key="8">
    <source>
        <dbReference type="ARBA" id="ARBA00022842"/>
    </source>
</evidence>
<evidence type="ECO:0000313" key="13">
    <source>
        <dbReference type="EMBL" id="HIV01103.1"/>
    </source>
</evidence>
<evidence type="ECO:0000256" key="3">
    <source>
        <dbReference type="ARBA" id="ARBA00012461"/>
    </source>
</evidence>
<evidence type="ECO:0000256" key="7">
    <source>
        <dbReference type="ARBA" id="ARBA00022723"/>
    </source>
</evidence>
<evidence type="ECO:0000259" key="12">
    <source>
        <dbReference type="Pfam" id="PF00483"/>
    </source>
</evidence>
<comment type="cofactor">
    <cofactor evidence="1">
        <name>Mg(2+)</name>
        <dbReference type="ChEBI" id="CHEBI:18420"/>
    </cofactor>
</comment>
<keyword evidence="6" id="KW-0548">Nucleotidyltransferase</keyword>
<dbReference type="PANTHER" id="PTHR43532">
    <property type="entry name" value="GLUCOSE-1-PHOSPHATE THYMIDYLYLTRANSFERASE"/>
    <property type="match status" value="1"/>
</dbReference>
<comment type="similarity">
    <text evidence="2">Belongs to the glucose-1-phosphate thymidylyltransferase family.</text>
</comment>
<evidence type="ECO:0000256" key="11">
    <source>
        <dbReference type="ARBA" id="ARBA00049336"/>
    </source>
</evidence>
<proteinExistence type="inferred from homology"/>
<evidence type="ECO:0000256" key="2">
    <source>
        <dbReference type="ARBA" id="ARBA00010480"/>
    </source>
</evidence>
<dbReference type="Proteomes" id="UP000886861">
    <property type="component" value="Unassembled WGS sequence"/>
</dbReference>
<evidence type="ECO:0000256" key="4">
    <source>
        <dbReference type="ARBA" id="ARBA00017654"/>
    </source>
</evidence>
<dbReference type="InterPro" id="IPR029044">
    <property type="entry name" value="Nucleotide-diphossugar_trans"/>
</dbReference>
<keyword evidence="8" id="KW-0460">Magnesium</keyword>
<comment type="caution">
    <text evidence="13">The sequence shown here is derived from an EMBL/GenBank/DDBJ whole genome shotgun (WGS) entry which is preliminary data.</text>
</comment>
<reference evidence="13" key="2">
    <citation type="journal article" date="2021" name="PeerJ">
        <title>Extensive microbial diversity within the chicken gut microbiome revealed by metagenomics and culture.</title>
        <authorList>
            <person name="Gilroy R."/>
            <person name="Ravi A."/>
            <person name="Getino M."/>
            <person name="Pursley I."/>
            <person name="Horton D.L."/>
            <person name="Alikhan N.F."/>
            <person name="Baker D."/>
            <person name="Gharbi K."/>
            <person name="Hall N."/>
            <person name="Watson M."/>
            <person name="Adriaenssens E.M."/>
            <person name="Foster-Nyarko E."/>
            <person name="Jarju S."/>
            <person name="Secka A."/>
            <person name="Antonio M."/>
            <person name="Oren A."/>
            <person name="Chaudhuri R.R."/>
            <person name="La Ragione R."/>
            <person name="Hildebrand F."/>
            <person name="Pallen M.J."/>
        </authorList>
    </citation>
    <scope>NUCLEOTIDE SEQUENCE</scope>
    <source>
        <strain evidence="13">CHK186-9395</strain>
    </source>
</reference>
<evidence type="ECO:0000256" key="1">
    <source>
        <dbReference type="ARBA" id="ARBA00001946"/>
    </source>
</evidence>
<evidence type="ECO:0000256" key="9">
    <source>
        <dbReference type="ARBA" id="ARBA00032492"/>
    </source>
</evidence>
<keyword evidence="5" id="KW-0808">Transferase</keyword>
<dbReference type="InterPro" id="IPR005835">
    <property type="entry name" value="NTP_transferase_dom"/>
</dbReference>
<dbReference type="SUPFAM" id="SSF53448">
    <property type="entry name" value="Nucleotide-diphospho-sugar transferases"/>
    <property type="match status" value="1"/>
</dbReference>
<dbReference type="Gene3D" id="3.90.550.10">
    <property type="entry name" value="Spore Coat Polysaccharide Biosynthesis Protein SpsA, Chain A"/>
    <property type="match status" value="1"/>
</dbReference>
<comment type="catalytic activity">
    <reaction evidence="11">
        <text>dTTP + alpha-D-glucose 1-phosphate + H(+) = dTDP-alpha-D-glucose + diphosphate</text>
        <dbReference type="Rhea" id="RHEA:15225"/>
        <dbReference type="ChEBI" id="CHEBI:15378"/>
        <dbReference type="ChEBI" id="CHEBI:33019"/>
        <dbReference type="ChEBI" id="CHEBI:37568"/>
        <dbReference type="ChEBI" id="CHEBI:57477"/>
        <dbReference type="ChEBI" id="CHEBI:58601"/>
        <dbReference type="EC" id="2.7.7.24"/>
    </reaction>
</comment>
<dbReference type="EMBL" id="DVOJ01000004">
    <property type="protein sequence ID" value="HIV01103.1"/>
    <property type="molecule type" value="Genomic_DNA"/>
</dbReference>
<organism evidence="13 14">
    <name type="scientific">Candidatus Caccopulliclostridium gallistercoris</name>
    <dbReference type="NCBI Taxonomy" id="2840719"/>
    <lineage>
        <taxon>Bacteria</taxon>
        <taxon>Bacillati</taxon>
        <taxon>Bacillota</taxon>
        <taxon>Clostridia</taxon>
        <taxon>Candidatus Caccopulliclostridium</taxon>
    </lineage>
</organism>
<dbReference type="GO" id="GO:0046872">
    <property type="term" value="F:metal ion binding"/>
    <property type="evidence" value="ECO:0007669"/>
    <property type="project" value="UniProtKB-KW"/>
</dbReference>
<sequence>MEDMQLVILMGGKATRLAPLSYSLPKGLLTINSKPAIFNMMSEYIKRGLSDIIFVVSPSNESIVKSFVEKSFEGLKVKYVVQNDPKGPLHAFQLCKDYITKPTLLLLGDTLCEADLDYSYDWLGYMTISDNSHNRWCLIKTNSNEDVTGIIDKPDYTPETNKVLIGLYNFRNPAVLKECLSKNYELHRGELQLSSMIEEYSKKVQMKGLLIKSWYDTGTLRDYNQTMAKNIAGRSFNRFRLDEFGVLTKESEYGKLKTEIKWLDTIQHSDLAFLIPQFFGYTIDGNKTTYKTEMVNGKTLTEYFNFYEISEDNWAYIFDKLLKTGCLMWSRKAPEGSPDIKELSKYMYITKTLDRIKEWERQDILEKEYIFANGEKLLGFNGAFKKLENRINKLVETSQDYYSIIHGDICFSNVIYFPETNTFKFIDPRGNFGVDTIYGDSRYDVAKTRHNYHGLYDYITLDMFKLKEKAPDDFEYSFFTGKMINPILFDNIVEKYGYNVDDIELIEGLLFISMIPLHSEDKEAQIMYYITGLKCLNNQIEKEETTL</sequence>
<name>A0A9D1SXW7_9FIRM</name>
<reference evidence="13" key="1">
    <citation type="submission" date="2020-10" db="EMBL/GenBank/DDBJ databases">
        <authorList>
            <person name="Gilroy R."/>
        </authorList>
    </citation>
    <scope>NUCLEOTIDE SEQUENCE</scope>
    <source>
        <strain evidence="13">CHK186-9395</strain>
    </source>
</reference>
<evidence type="ECO:0000256" key="6">
    <source>
        <dbReference type="ARBA" id="ARBA00022695"/>
    </source>
</evidence>
<dbReference type="Pfam" id="PF00483">
    <property type="entry name" value="NTP_transferase"/>
    <property type="match status" value="1"/>
</dbReference>
<accession>A0A9D1SXW7</accession>
<dbReference type="GO" id="GO:0008879">
    <property type="term" value="F:glucose-1-phosphate thymidylyltransferase activity"/>
    <property type="evidence" value="ECO:0007669"/>
    <property type="project" value="UniProtKB-EC"/>
</dbReference>
<protein>
    <recommendedName>
        <fullName evidence="4">Glucose-1-phosphate thymidylyltransferase</fullName>
        <ecNumber evidence="3">2.7.7.24</ecNumber>
    </recommendedName>
    <alternativeName>
        <fullName evidence="10">dTDP-glucose pyrophosphorylase</fullName>
    </alternativeName>
    <alternativeName>
        <fullName evidence="9">dTDP-glucose synthase</fullName>
    </alternativeName>
</protein>
<dbReference type="InterPro" id="IPR011009">
    <property type="entry name" value="Kinase-like_dom_sf"/>
</dbReference>
<dbReference type="EC" id="2.7.7.24" evidence="3"/>
<dbReference type="InterPro" id="IPR005907">
    <property type="entry name" value="G1P_thy_trans_s"/>
</dbReference>